<evidence type="ECO:0000256" key="2">
    <source>
        <dbReference type="ARBA" id="ARBA00023015"/>
    </source>
</evidence>
<dbReference type="AlphaFoldDB" id="A0A0R1MI63"/>
<evidence type="ECO:0000313" key="6">
    <source>
        <dbReference type="EMBL" id="KRL04965.1"/>
    </source>
</evidence>
<keyword evidence="4" id="KW-0804">Transcription</keyword>
<dbReference type="Pfam" id="PF03466">
    <property type="entry name" value="LysR_substrate"/>
    <property type="match status" value="1"/>
</dbReference>
<comment type="similarity">
    <text evidence="1">Belongs to the LysR transcriptional regulatory family.</text>
</comment>
<dbReference type="InterPro" id="IPR036388">
    <property type="entry name" value="WH-like_DNA-bd_sf"/>
</dbReference>
<evidence type="ECO:0000256" key="4">
    <source>
        <dbReference type="ARBA" id="ARBA00023163"/>
    </source>
</evidence>
<dbReference type="RefSeq" id="WP_057896060.1">
    <property type="nucleotide sequence ID" value="NZ_AZEH01000037.1"/>
</dbReference>
<dbReference type="Gene3D" id="3.40.190.290">
    <property type="match status" value="1"/>
</dbReference>
<dbReference type="InterPro" id="IPR050950">
    <property type="entry name" value="HTH-type_LysR_regulators"/>
</dbReference>
<evidence type="ECO:0000259" key="5">
    <source>
        <dbReference type="PROSITE" id="PS50931"/>
    </source>
</evidence>
<keyword evidence="2" id="KW-0805">Transcription regulation</keyword>
<dbReference type="InterPro" id="IPR036390">
    <property type="entry name" value="WH_DNA-bd_sf"/>
</dbReference>
<evidence type="ECO:0000313" key="7">
    <source>
        <dbReference type="Proteomes" id="UP000051686"/>
    </source>
</evidence>
<dbReference type="OrthoDB" id="63123at2"/>
<dbReference type="STRING" id="1423777.FD46_GL001189"/>
<dbReference type="SUPFAM" id="SSF53850">
    <property type="entry name" value="Periplasmic binding protein-like II"/>
    <property type="match status" value="1"/>
</dbReference>
<keyword evidence="3" id="KW-0238">DNA-binding</keyword>
<dbReference type="SUPFAM" id="SSF46785">
    <property type="entry name" value="Winged helix' DNA-binding domain"/>
    <property type="match status" value="1"/>
</dbReference>
<organism evidence="6 7">
    <name type="scientific">Liquorilactobacillus oeni DSM 19972</name>
    <dbReference type="NCBI Taxonomy" id="1423777"/>
    <lineage>
        <taxon>Bacteria</taxon>
        <taxon>Bacillati</taxon>
        <taxon>Bacillota</taxon>
        <taxon>Bacilli</taxon>
        <taxon>Lactobacillales</taxon>
        <taxon>Lactobacillaceae</taxon>
        <taxon>Liquorilactobacillus</taxon>
    </lineage>
</organism>
<dbReference type="Proteomes" id="UP000051686">
    <property type="component" value="Unassembled WGS sequence"/>
</dbReference>
<dbReference type="GO" id="GO:0003700">
    <property type="term" value="F:DNA-binding transcription factor activity"/>
    <property type="evidence" value="ECO:0007669"/>
    <property type="project" value="InterPro"/>
</dbReference>
<accession>A0A0R1MI63</accession>
<protein>
    <submittedName>
        <fullName evidence="6">LysR family transcriptional regulator</fullName>
    </submittedName>
</protein>
<proteinExistence type="inferred from homology"/>
<name>A0A0R1MI63_9LACO</name>
<dbReference type="Pfam" id="PF00126">
    <property type="entry name" value="HTH_1"/>
    <property type="match status" value="1"/>
</dbReference>
<gene>
    <name evidence="6" type="ORF">FD46_GL001189</name>
</gene>
<dbReference type="EMBL" id="AZEH01000037">
    <property type="protein sequence ID" value="KRL04965.1"/>
    <property type="molecule type" value="Genomic_DNA"/>
</dbReference>
<sequence>MANFSYEVFSEVAKRKTFFAAATQLRVTPSAVSHSIAGLEKELGFSLFVRNRTGVKLTSDGKKVLPVVQEILNTEAKLREEAARINGLNEGRIRIGAFSSVCINWLPDIIRSFKKTYPNIELSVIQGNFNAVAEQVRVGTLDLGFSALPIKEKLEVIPLHRDPIYCITPKSFTPRADKIIARSDIQDKNFILQQIDYDRDTKKALDTYNVSVNSIHYSIDDASIIAMVESGLGLGILPELALQKLSGNVNRYPFQEHFYRTICLISHAEAKQTPSTRAFVKEIQKYLLKRYGDEWAKQFANLF</sequence>
<reference evidence="6 7" key="1">
    <citation type="journal article" date="2015" name="Genome Announc.">
        <title>Expanding the biotechnology potential of lactobacilli through comparative genomics of 213 strains and associated genera.</title>
        <authorList>
            <person name="Sun Z."/>
            <person name="Harris H.M."/>
            <person name="McCann A."/>
            <person name="Guo C."/>
            <person name="Argimon S."/>
            <person name="Zhang W."/>
            <person name="Yang X."/>
            <person name="Jeffery I.B."/>
            <person name="Cooney J.C."/>
            <person name="Kagawa T.F."/>
            <person name="Liu W."/>
            <person name="Song Y."/>
            <person name="Salvetti E."/>
            <person name="Wrobel A."/>
            <person name="Rasinkangas P."/>
            <person name="Parkhill J."/>
            <person name="Rea M.C."/>
            <person name="O'Sullivan O."/>
            <person name="Ritari J."/>
            <person name="Douillard F.P."/>
            <person name="Paul Ross R."/>
            <person name="Yang R."/>
            <person name="Briner A.E."/>
            <person name="Felis G.E."/>
            <person name="de Vos W.M."/>
            <person name="Barrangou R."/>
            <person name="Klaenhammer T.R."/>
            <person name="Caufield P.W."/>
            <person name="Cui Y."/>
            <person name="Zhang H."/>
            <person name="O'Toole P.W."/>
        </authorList>
    </citation>
    <scope>NUCLEOTIDE SEQUENCE [LARGE SCALE GENOMIC DNA]</scope>
    <source>
        <strain evidence="6 7">DSM 19972</strain>
    </source>
</reference>
<dbReference type="PATRIC" id="fig|1423777.3.peg.1229"/>
<dbReference type="InterPro" id="IPR005119">
    <property type="entry name" value="LysR_subst-bd"/>
</dbReference>
<dbReference type="PANTHER" id="PTHR30419">
    <property type="entry name" value="HTH-TYPE TRANSCRIPTIONAL REGULATOR YBHD"/>
    <property type="match status" value="1"/>
</dbReference>
<dbReference type="Gene3D" id="1.10.10.10">
    <property type="entry name" value="Winged helix-like DNA-binding domain superfamily/Winged helix DNA-binding domain"/>
    <property type="match status" value="1"/>
</dbReference>
<feature type="domain" description="HTH lysR-type" evidence="5">
    <location>
        <begin position="7"/>
        <end position="58"/>
    </location>
</feature>
<dbReference type="GO" id="GO:0005829">
    <property type="term" value="C:cytosol"/>
    <property type="evidence" value="ECO:0007669"/>
    <property type="project" value="TreeGrafter"/>
</dbReference>
<comment type="caution">
    <text evidence="6">The sequence shown here is derived from an EMBL/GenBank/DDBJ whole genome shotgun (WGS) entry which is preliminary data.</text>
</comment>
<evidence type="ECO:0000256" key="1">
    <source>
        <dbReference type="ARBA" id="ARBA00009437"/>
    </source>
</evidence>
<keyword evidence="7" id="KW-1185">Reference proteome</keyword>
<dbReference type="PROSITE" id="PS50931">
    <property type="entry name" value="HTH_LYSR"/>
    <property type="match status" value="1"/>
</dbReference>
<dbReference type="GO" id="GO:0003677">
    <property type="term" value="F:DNA binding"/>
    <property type="evidence" value="ECO:0007669"/>
    <property type="project" value="UniProtKB-KW"/>
</dbReference>
<dbReference type="CDD" id="cd05466">
    <property type="entry name" value="PBP2_LTTR_substrate"/>
    <property type="match status" value="1"/>
</dbReference>
<dbReference type="InterPro" id="IPR000847">
    <property type="entry name" value="LysR_HTH_N"/>
</dbReference>
<evidence type="ECO:0000256" key="3">
    <source>
        <dbReference type="ARBA" id="ARBA00023125"/>
    </source>
</evidence>
<dbReference type="PANTHER" id="PTHR30419:SF28">
    <property type="entry name" value="HTH-TYPE TRANSCRIPTIONAL REGULATOR BSDA"/>
    <property type="match status" value="1"/>
</dbReference>